<evidence type="ECO:0000256" key="2">
    <source>
        <dbReference type="ARBA" id="ARBA00006479"/>
    </source>
</evidence>
<dbReference type="Gene3D" id="1.10.10.10">
    <property type="entry name" value="Winged helix-like DNA-binding domain superfamily/Winged helix DNA-binding domain"/>
    <property type="match status" value="1"/>
</dbReference>
<evidence type="ECO:0000256" key="3">
    <source>
        <dbReference type="ARBA" id="ARBA00022629"/>
    </source>
</evidence>
<evidence type="ECO:0000313" key="5">
    <source>
        <dbReference type="Proteomes" id="UP000192468"/>
    </source>
</evidence>
<protein>
    <submittedName>
        <fullName evidence="4">Sugar kinase of the NBD/HSP70 family, may contain an N-terminal HTH domain</fullName>
    </submittedName>
</protein>
<dbReference type="InterPro" id="IPR000600">
    <property type="entry name" value="ROK"/>
</dbReference>
<dbReference type="SUPFAM" id="SSF46785">
    <property type="entry name" value="Winged helix' DNA-binding domain"/>
    <property type="match status" value="1"/>
</dbReference>
<dbReference type="GO" id="GO:0016301">
    <property type="term" value="F:kinase activity"/>
    <property type="evidence" value="ECO:0007669"/>
    <property type="project" value="UniProtKB-KW"/>
</dbReference>
<organism evidence="4 5">
    <name type="scientific">Clostridium acidisoli DSM 12555</name>
    <dbReference type="NCBI Taxonomy" id="1121291"/>
    <lineage>
        <taxon>Bacteria</taxon>
        <taxon>Bacillati</taxon>
        <taxon>Bacillota</taxon>
        <taxon>Clostridia</taxon>
        <taxon>Eubacteriales</taxon>
        <taxon>Clostridiaceae</taxon>
        <taxon>Clostridium</taxon>
    </lineage>
</organism>
<evidence type="ECO:0000313" key="4">
    <source>
        <dbReference type="EMBL" id="SMC23852.1"/>
    </source>
</evidence>
<gene>
    <name evidence="4" type="ORF">SAMN02745134_02017</name>
</gene>
<dbReference type="InterPro" id="IPR043129">
    <property type="entry name" value="ATPase_NBD"/>
</dbReference>
<comment type="function">
    <text evidence="1">Transcriptional repressor of xylose-utilizing enzymes.</text>
</comment>
<dbReference type="SUPFAM" id="SSF53067">
    <property type="entry name" value="Actin-like ATPase domain"/>
    <property type="match status" value="1"/>
</dbReference>
<keyword evidence="3" id="KW-0859">Xylose metabolism</keyword>
<dbReference type="AlphaFoldDB" id="A0A1W1XJ51"/>
<dbReference type="RefSeq" id="WP_084115690.1">
    <property type="nucleotide sequence ID" value="NZ_FWXH01000006.1"/>
</dbReference>
<dbReference type="PROSITE" id="PS01125">
    <property type="entry name" value="ROK"/>
    <property type="match status" value="1"/>
</dbReference>
<keyword evidence="3" id="KW-0119">Carbohydrate metabolism</keyword>
<evidence type="ECO:0000256" key="1">
    <source>
        <dbReference type="ARBA" id="ARBA00002486"/>
    </source>
</evidence>
<dbReference type="InterPro" id="IPR049874">
    <property type="entry name" value="ROK_cs"/>
</dbReference>
<name>A0A1W1XJ51_9CLOT</name>
<proteinExistence type="inferred from homology"/>
<sequence>MNNFKAIDQETIKELNQKKIIQMLYRKNQLTKQVIAQNLKISIPTVISNVRELIERGFLDEIGVAESSGGRKPVIVRFLPDARYSFGVLITKEQVRIILTNLKFDIMAEKIFDITDEVNKFNDIIAEVRKEIDNIISANNIPRDKILGVGFSLPGTVNEEKLLLKNAPNLKLKDICFKEFEQDFQIPIFIENEANAAAYAEAFINFNYIKNSLVFISITEGIGTGIIISDNVYRGYNKRAGEFGHMTIVKDGKQCNCGRKGCWELYASRKALIDEYRKTFNIKDKTLKDFLEMTKIDSRAKEILNNYLEFLAEGIRNIILILDPQCIIIEGELSNYKNLIEDDLKNKIFQENNFYDEKECKVLFSNLEGNASIFGAAFLPMKKLFFLDEKVI</sequence>
<dbReference type="Gene3D" id="3.30.420.40">
    <property type="match status" value="2"/>
</dbReference>
<accession>A0A1W1XJ51</accession>
<keyword evidence="4" id="KW-0808">Transferase</keyword>
<dbReference type="InterPro" id="IPR036388">
    <property type="entry name" value="WH-like_DNA-bd_sf"/>
</dbReference>
<dbReference type="PANTHER" id="PTHR18964:SF110">
    <property type="entry name" value="TRANSCRIPTIONAL REGULATOR, XYLR-RELATED"/>
    <property type="match status" value="1"/>
</dbReference>
<dbReference type="OrthoDB" id="9796533at2"/>
<dbReference type="Proteomes" id="UP000192468">
    <property type="component" value="Unassembled WGS sequence"/>
</dbReference>
<keyword evidence="5" id="KW-1185">Reference proteome</keyword>
<dbReference type="GO" id="GO:0042732">
    <property type="term" value="P:D-xylose metabolic process"/>
    <property type="evidence" value="ECO:0007669"/>
    <property type="project" value="UniProtKB-KW"/>
</dbReference>
<dbReference type="STRING" id="1121291.SAMN02745134_02017"/>
<reference evidence="4 5" key="1">
    <citation type="submission" date="2017-04" db="EMBL/GenBank/DDBJ databases">
        <authorList>
            <person name="Afonso C.L."/>
            <person name="Miller P.J."/>
            <person name="Scott M.A."/>
            <person name="Spackman E."/>
            <person name="Goraichik I."/>
            <person name="Dimitrov K.M."/>
            <person name="Suarez D.L."/>
            <person name="Swayne D.E."/>
        </authorList>
    </citation>
    <scope>NUCLEOTIDE SEQUENCE [LARGE SCALE GENOMIC DNA]</scope>
    <source>
        <strain evidence="4 5">DSM 12555</strain>
    </source>
</reference>
<dbReference type="PANTHER" id="PTHR18964">
    <property type="entry name" value="ROK (REPRESSOR, ORF, KINASE) FAMILY"/>
    <property type="match status" value="1"/>
</dbReference>
<dbReference type="EMBL" id="FWXH01000006">
    <property type="protein sequence ID" value="SMC23852.1"/>
    <property type="molecule type" value="Genomic_DNA"/>
</dbReference>
<comment type="similarity">
    <text evidence="2">Belongs to the ROK (NagC/XylR) family.</text>
</comment>
<dbReference type="Pfam" id="PF13412">
    <property type="entry name" value="HTH_24"/>
    <property type="match status" value="1"/>
</dbReference>
<dbReference type="Pfam" id="PF00480">
    <property type="entry name" value="ROK"/>
    <property type="match status" value="1"/>
</dbReference>
<dbReference type="InterPro" id="IPR036390">
    <property type="entry name" value="WH_DNA-bd_sf"/>
</dbReference>
<keyword evidence="4" id="KW-0418">Kinase</keyword>